<dbReference type="InterPro" id="IPR013785">
    <property type="entry name" value="Aldolase_TIM"/>
</dbReference>
<keyword evidence="3 6" id="KW-0479">Metal-binding</keyword>
<feature type="binding site" evidence="6">
    <location>
        <position position="89"/>
    </location>
    <ligand>
        <name>[4Fe-4S] cluster</name>
        <dbReference type="ChEBI" id="CHEBI:49883"/>
        <note>4Fe-4S-S-AdoMet</note>
    </ligand>
</feature>
<dbReference type="SUPFAM" id="SSF102114">
    <property type="entry name" value="Radical SAM enzymes"/>
    <property type="match status" value="1"/>
</dbReference>
<feature type="binding site" evidence="6">
    <location>
        <position position="86"/>
    </location>
    <ligand>
        <name>[4Fe-4S] cluster</name>
        <dbReference type="ChEBI" id="CHEBI:49883"/>
        <note>4Fe-4S-S-AdoMet</note>
    </ligand>
</feature>
<accession>A0A1M6LYD3</accession>
<evidence type="ECO:0000256" key="6">
    <source>
        <dbReference type="PIRSR" id="PIRSR004869-50"/>
    </source>
</evidence>
<evidence type="ECO:0000256" key="1">
    <source>
        <dbReference type="ARBA" id="ARBA00022485"/>
    </source>
</evidence>
<dbReference type="SFLD" id="SFLDG01101">
    <property type="entry name" value="Uncharacterised_Radical_SAM_Su"/>
    <property type="match status" value="1"/>
</dbReference>
<keyword evidence="8" id="KW-0456">Lyase</keyword>
<dbReference type="Gene3D" id="3.20.20.70">
    <property type="entry name" value="Aldolase class I"/>
    <property type="match status" value="1"/>
</dbReference>
<dbReference type="OrthoDB" id="9778883at2"/>
<evidence type="ECO:0000313" key="9">
    <source>
        <dbReference type="Proteomes" id="UP000184465"/>
    </source>
</evidence>
<dbReference type="Pfam" id="PF04055">
    <property type="entry name" value="Radical_SAM"/>
    <property type="match status" value="1"/>
</dbReference>
<feature type="domain" description="Radical SAM core" evidence="7">
    <location>
        <begin position="67"/>
        <end position="283"/>
    </location>
</feature>
<dbReference type="Proteomes" id="UP000184465">
    <property type="component" value="Unassembled WGS sequence"/>
</dbReference>
<keyword evidence="8" id="KW-0670">Pyruvate</keyword>
<organism evidence="8 9">
    <name type="scientific">Paramaledivibacter caminithermalis (strain DSM 15212 / CIP 107654 / DViRD3)</name>
    <name type="common">Clostridium caminithermale</name>
    <dbReference type="NCBI Taxonomy" id="1121301"/>
    <lineage>
        <taxon>Bacteria</taxon>
        <taxon>Bacillati</taxon>
        <taxon>Bacillota</taxon>
        <taxon>Clostridia</taxon>
        <taxon>Peptostreptococcales</taxon>
        <taxon>Caminicellaceae</taxon>
        <taxon>Paramaledivibacter</taxon>
    </lineage>
</organism>
<dbReference type="CDD" id="cd01335">
    <property type="entry name" value="Radical_SAM"/>
    <property type="match status" value="1"/>
</dbReference>
<comment type="cofactor">
    <cofactor evidence="6">
        <name>[4Fe-4S] cluster</name>
        <dbReference type="ChEBI" id="CHEBI:49883"/>
    </cofactor>
    <text evidence="6">Binds 1 [4Fe-4S] cluster. The cluster is coordinated with 3 cysteines and an exchangeable S-adenosyl-L-methionine.</text>
</comment>
<dbReference type="RefSeq" id="WP_073147544.1">
    <property type="nucleotide sequence ID" value="NZ_FRAG01000008.1"/>
</dbReference>
<evidence type="ECO:0000256" key="2">
    <source>
        <dbReference type="ARBA" id="ARBA00022691"/>
    </source>
</evidence>
<protein>
    <submittedName>
        <fullName evidence="8">Pyruvate formate lyase activating enzyme</fullName>
    </submittedName>
</protein>
<sequence length="328" mass="38169">MLHDGYFYGKYHDKIRCFLCPHNCIIDNNKFGLCSVRINKDGTLKTMNYGEITAIANDPIEKKPLYHFKPMKNIVSVGSFGCNFSCDFCQNYRIAHYKPQSRYISSDELIEICLNSEDNVGIAFTYNEPSIWYEYVYETSKKLKEKYPSFSIVLVTNGYIEREPLIKLLPYIDAMNIDLKSFKQNYYRKICRGDIKAVLRTIEEAYKKSHVEITTLLVNGLNDSMEEIEEIASYLGKLNKNIPLHLSRYFQAYKMDRPPTNIDVMLEGRKIAKKYLNYVYLGNIANVDNSTYCPKCNKLLVQRNGFLSKLYIDSNQCPRCGYNIKILL</sequence>
<evidence type="ECO:0000256" key="3">
    <source>
        <dbReference type="ARBA" id="ARBA00022723"/>
    </source>
</evidence>
<dbReference type="PROSITE" id="PS51918">
    <property type="entry name" value="RADICAL_SAM"/>
    <property type="match status" value="1"/>
</dbReference>
<dbReference type="NCBIfam" id="TIGR04337">
    <property type="entry name" value="AmmeMemoSam_rS"/>
    <property type="match status" value="1"/>
</dbReference>
<reference evidence="8 9" key="1">
    <citation type="submission" date="2016-11" db="EMBL/GenBank/DDBJ databases">
        <authorList>
            <person name="Jaros S."/>
            <person name="Januszkiewicz K."/>
            <person name="Wedrychowicz H."/>
        </authorList>
    </citation>
    <scope>NUCLEOTIDE SEQUENCE [LARGE SCALE GENOMIC DNA]</scope>
    <source>
        <strain evidence="8 9">DSM 15212</strain>
    </source>
</reference>
<dbReference type="SFLD" id="SFLDS00029">
    <property type="entry name" value="Radical_SAM"/>
    <property type="match status" value="1"/>
</dbReference>
<dbReference type="InterPro" id="IPR007197">
    <property type="entry name" value="rSAM"/>
</dbReference>
<dbReference type="InterPro" id="IPR016431">
    <property type="entry name" value="Pyrv-formate_lyase-activ_prd"/>
</dbReference>
<evidence type="ECO:0000256" key="4">
    <source>
        <dbReference type="ARBA" id="ARBA00023004"/>
    </source>
</evidence>
<dbReference type="STRING" id="1121301.SAMN02745912_00978"/>
<dbReference type="EMBL" id="FRAG01000008">
    <property type="protein sequence ID" value="SHJ76221.1"/>
    <property type="molecule type" value="Genomic_DNA"/>
</dbReference>
<keyword evidence="2 6" id="KW-0949">S-adenosyl-L-methionine</keyword>
<dbReference type="PANTHER" id="PTHR30352:SF5">
    <property type="entry name" value="PYRUVATE FORMATE-LYASE 1-ACTIVATING ENZYME"/>
    <property type="match status" value="1"/>
</dbReference>
<keyword evidence="4 6" id="KW-0408">Iron</keyword>
<proteinExistence type="predicted"/>
<dbReference type="InterPro" id="IPR027596">
    <property type="entry name" value="AmmeMemoSam_rS"/>
</dbReference>
<dbReference type="PANTHER" id="PTHR30352">
    <property type="entry name" value="PYRUVATE FORMATE-LYASE-ACTIVATING ENZYME"/>
    <property type="match status" value="1"/>
</dbReference>
<keyword evidence="9" id="KW-1185">Reference proteome</keyword>
<gene>
    <name evidence="8" type="ORF">SAMN02745912_00978</name>
</gene>
<dbReference type="GO" id="GO:0016829">
    <property type="term" value="F:lyase activity"/>
    <property type="evidence" value="ECO:0007669"/>
    <property type="project" value="UniProtKB-KW"/>
</dbReference>
<dbReference type="AlphaFoldDB" id="A0A1M6LYD3"/>
<name>A0A1M6LYD3_PARC5</name>
<dbReference type="InterPro" id="IPR058240">
    <property type="entry name" value="rSAM_sf"/>
</dbReference>
<keyword evidence="5 6" id="KW-0411">Iron-sulfur</keyword>
<dbReference type="GO" id="GO:0046872">
    <property type="term" value="F:metal ion binding"/>
    <property type="evidence" value="ECO:0007669"/>
    <property type="project" value="UniProtKB-KW"/>
</dbReference>
<evidence type="ECO:0000256" key="5">
    <source>
        <dbReference type="ARBA" id="ARBA00023014"/>
    </source>
</evidence>
<evidence type="ECO:0000259" key="7">
    <source>
        <dbReference type="PROSITE" id="PS51918"/>
    </source>
</evidence>
<dbReference type="InterPro" id="IPR034457">
    <property type="entry name" value="Organic_radical-activating"/>
</dbReference>
<dbReference type="GO" id="GO:0051539">
    <property type="term" value="F:4 iron, 4 sulfur cluster binding"/>
    <property type="evidence" value="ECO:0007669"/>
    <property type="project" value="UniProtKB-KW"/>
</dbReference>
<feature type="binding site" evidence="6">
    <location>
        <position position="82"/>
    </location>
    <ligand>
        <name>[4Fe-4S] cluster</name>
        <dbReference type="ChEBI" id="CHEBI:49883"/>
        <note>4Fe-4S-S-AdoMet</note>
    </ligand>
</feature>
<keyword evidence="1" id="KW-0004">4Fe-4S</keyword>
<evidence type="ECO:0000313" key="8">
    <source>
        <dbReference type="EMBL" id="SHJ76221.1"/>
    </source>
</evidence>
<dbReference type="PIRSF" id="PIRSF004869">
    <property type="entry name" value="PflX_prd"/>
    <property type="match status" value="1"/>
</dbReference>